<dbReference type="Proteomes" id="UP001218034">
    <property type="component" value="Chromosome"/>
</dbReference>
<feature type="region of interest" description="Disordered" evidence="1">
    <location>
        <begin position="119"/>
        <end position="161"/>
    </location>
</feature>
<keyword evidence="3" id="KW-1185">Reference proteome</keyword>
<evidence type="ECO:0000313" key="2">
    <source>
        <dbReference type="EMBL" id="WEL19919.1"/>
    </source>
</evidence>
<name>A0ABY8CFD0_9ARCH</name>
<organism evidence="2 3">
    <name type="scientific">Candidatus Nanohalococcus occultus</name>
    <dbReference type="NCBI Taxonomy" id="2978047"/>
    <lineage>
        <taxon>Archaea</taxon>
        <taxon>Candidatus Nanohalarchaeota</taxon>
        <taxon>Candidatus Nanohalarchaeota incertae sedis</taxon>
        <taxon>Candidatus Nanohalococcus</taxon>
    </lineage>
</organism>
<evidence type="ECO:0000256" key="1">
    <source>
        <dbReference type="SAM" id="MobiDB-lite"/>
    </source>
</evidence>
<feature type="region of interest" description="Disordered" evidence="1">
    <location>
        <begin position="175"/>
        <end position="200"/>
    </location>
</feature>
<dbReference type="EMBL" id="CP104395">
    <property type="protein sequence ID" value="WEL19919.1"/>
    <property type="molecule type" value="Genomic_DNA"/>
</dbReference>
<sequence>MSDRYTKISQTSNFTVSKDSDFETKKTRSLRNELREVDLLLEDVLIYRSCREGAENSEKSIDTVAEELIASENCRETWNLTDQAAYKLMAGSYNNAVKKLKAIPEADIPERRAVPREGSVSMYDRNGPSIDRHTQTRQEAKTEKKTDNEETSRPEHLTSYYEELTENAAILGYHLETLAREPSEPFNEDDLEPHPKDWMY</sequence>
<gene>
    <name evidence="2" type="ORF">SVXNc_0915</name>
</gene>
<dbReference type="RefSeq" id="WP_347721748.1">
    <property type="nucleotide sequence ID" value="NZ_CP104395.1"/>
</dbReference>
<dbReference type="GeneID" id="90590352"/>
<feature type="compositionally biased region" description="Basic and acidic residues" evidence="1">
    <location>
        <begin position="130"/>
        <end position="156"/>
    </location>
</feature>
<protein>
    <submittedName>
        <fullName evidence="2">Uncharacterized protein</fullName>
    </submittedName>
</protein>
<reference evidence="2 3" key="1">
    <citation type="submission" date="2022-09" db="EMBL/GenBank/DDBJ databases">
        <title>Xylan utilization by haloarchaea-nanohaloarchaea associations.</title>
        <authorList>
            <person name="Yakimov M."/>
        </authorList>
    </citation>
    <scope>NUCLEOTIDE SEQUENCE [LARGE SCALE GENOMIC DNA]</scope>
    <source>
        <strain evidence="2 3">SVXNc</strain>
    </source>
</reference>
<proteinExistence type="predicted"/>
<evidence type="ECO:0000313" key="3">
    <source>
        <dbReference type="Proteomes" id="UP001218034"/>
    </source>
</evidence>
<accession>A0ABY8CFD0</accession>